<name>A0A5N6Q7J2_9ROSI</name>
<dbReference type="Pfam" id="PF07002">
    <property type="entry name" value="Copine"/>
    <property type="match status" value="1"/>
</dbReference>
<dbReference type="AlphaFoldDB" id="A0A5N6Q7J2"/>
<feature type="region of interest" description="Disordered" evidence="2">
    <location>
        <begin position="321"/>
        <end position="345"/>
    </location>
</feature>
<dbReference type="EMBL" id="CM017321">
    <property type="protein sequence ID" value="KAE7995185.1"/>
    <property type="molecule type" value="Genomic_DNA"/>
</dbReference>
<sequence>MGGKPSRDHSQRYSQYYVGSYASPSNLGSSSSSYSSNYADYDRRRKLQSRYQRIGDDYHSLEQVTQALYQAGLESSNLIVGIDFTKSNEWTGARSFHHRSLHHLGDHPNPYEQAISIIGRTLSAFDEDNLIPCYGFGDATTHDQEVFSFYDDRQCNGFEEVLSRYREIVPHVHLSGPTSFAPIIETAIEIVDKSVGQYHVLMIIADGQVMARSPQELSTINAIVKASEYPLSIVLVGVGDGPWDMMHQFDDNIPNRAFDNFQFVNFTEIMSKQVPASQKEAEFALGALMEIPSQYKATMELQLLGYQRGTPGKLPLPPPVGNTSASSYPKHIRPSSNEQGSGFHYASSPYTEHSSQNRSCPVCLWNQKDLALGCGHQTCCDCGRGLTFCPICRAHITTRIKLYE</sequence>
<dbReference type="Gene3D" id="3.30.40.10">
    <property type="entry name" value="Zinc/RING finger domain, C3HC4 (zinc finger)"/>
    <property type="match status" value="1"/>
</dbReference>
<dbReference type="GO" id="GO:0005634">
    <property type="term" value="C:nucleus"/>
    <property type="evidence" value="ECO:0007669"/>
    <property type="project" value="TreeGrafter"/>
</dbReference>
<dbReference type="InterPro" id="IPR010734">
    <property type="entry name" value="Copine_C"/>
</dbReference>
<dbReference type="OrthoDB" id="5855668at2759"/>
<evidence type="ECO:0000256" key="1">
    <source>
        <dbReference type="PROSITE-ProRule" id="PRU00175"/>
    </source>
</evidence>
<dbReference type="PROSITE" id="PS50089">
    <property type="entry name" value="ZF_RING_2"/>
    <property type="match status" value="1"/>
</dbReference>
<keyword evidence="1" id="KW-0479">Metal-binding</keyword>
<feature type="domain" description="RING-type" evidence="3">
    <location>
        <begin position="360"/>
        <end position="393"/>
    </location>
</feature>
<reference evidence="4 5" key="1">
    <citation type="submission" date="2019-06" db="EMBL/GenBank/DDBJ databases">
        <title>A chromosomal-level reference genome of Carpinus fangiana (Coryloideae, Betulaceae).</title>
        <authorList>
            <person name="Yang X."/>
            <person name="Wang Z."/>
            <person name="Zhang L."/>
            <person name="Hao G."/>
            <person name="Liu J."/>
            <person name="Yang Y."/>
        </authorList>
    </citation>
    <scope>NUCLEOTIDE SEQUENCE [LARGE SCALE GENOMIC DNA]</scope>
    <source>
        <strain evidence="4">Cfa_2016G</strain>
        <tissue evidence="4">Leaf</tissue>
    </source>
</reference>
<proteinExistence type="predicted"/>
<gene>
    <name evidence="4" type="ORF">FH972_000012</name>
</gene>
<dbReference type="SUPFAM" id="SSF53300">
    <property type="entry name" value="vWA-like"/>
    <property type="match status" value="1"/>
</dbReference>
<dbReference type="GO" id="GO:0016567">
    <property type="term" value="P:protein ubiquitination"/>
    <property type="evidence" value="ECO:0007669"/>
    <property type="project" value="TreeGrafter"/>
</dbReference>
<accession>A0A5N6Q7J2</accession>
<organism evidence="4 5">
    <name type="scientific">Carpinus fangiana</name>
    <dbReference type="NCBI Taxonomy" id="176857"/>
    <lineage>
        <taxon>Eukaryota</taxon>
        <taxon>Viridiplantae</taxon>
        <taxon>Streptophyta</taxon>
        <taxon>Embryophyta</taxon>
        <taxon>Tracheophyta</taxon>
        <taxon>Spermatophyta</taxon>
        <taxon>Magnoliopsida</taxon>
        <taxon>eudicotyledons</taxon>
        <taxon>Gunneridae</taxon>
        <taxon>Pentapetalae</taxon>
        <taxon>rosids</taxon>
        <taxon>fabids</taxon>
        <taxon>Fagales</taxon>
        <taxon>Betulaceae</taxon>
        <taxon>Carpinus</taxon>
    </lineage>
</organism>
<keyword evidence="5" id="KW-1185">Reference proteome</keyword>
<dbReference type="InterPro" id="IPR052079">
    <property type="entry name" value="E3_ligase/Copine_domain"/>
</dbReference>
<dbReference type="InterPro" id="IPR002035">
    <property type="entry name" value="VWF_A"/>
</dbReference>
<evidence type="ECO:0000313" key="5">
    <source>
        <dbReference type="Proteomes" id="UP000327013"/>
    </source>
</evidence>
<evidence type="ECO:0000313" key="4">
    <source>
        <dbReference type="EMBL" id="KAE7995185.1"/>
    </source>
</evidence>
<keyword evidence="1" id="KW-0863">Zinc-finger</keyword>
<dbReference type="InterPro" id="IPR036465">
    <property type="entry name" value="vWFA_dom_sf"/>
</dbReference>
<dbReference type="GO" id="GO:0004842">
    <property type="term" value="F:ubiquitin-protein transferase activity"/>
    <property type="evidence" value="ECO:0007669"/>
    <property type="project" value="TreeGrafter"/>
</dbReference>
<dbReference type="PANTHER" id="PTHR45751:SF51">
    <property type="entry name" value="OS06G0608800 PROTEIN"/>
    <property type="match status" value="1"/>
</dbReference>
<dbReference type="InterPro" id="IPR001841">
    <property type="entry name" value="Znf_RING"/>
</dbReference>
<protein>
    <recommendedName>
        <fullName evidence="3">RING-type domain-containing protein</fullName>
    </recommendedName>
</protein>
<dbReference type="GO" id="GO:0008270">
    <property type="term" value="F:zinc ion binding"/>
    <property type="evidence" value="ECO:0007669"/>
    <property type="project" value="UniProtKB-KW"/>
</dbReference>
<evidence type="ECO:0000259" key="3">
    <source>
        <dbReference type="PROSITE" id="PS50089"/>
    </source>
</evidence>
<keyword evidence="1" id="KW-0862">Zinc</keyword>
<dbReference type="PANTHER" id="PTHR45751">
    <property type="entry name" value="COPINE FAMILY PROTEIN 1"/>
    <property type="match status" value="1"/>
</dbReference>
<dbReference type="SUPFAM" id="SSF57850">
    <property type="entry name" value="RING/U-box"/>
    <property type="match status" value="1"/>
</dbReference>
<evidence type="ECO:0000256" key="2">
    <source>
        <dbReference type="SAM" id="MobiDB-lite"/>
    </source>
</evidence>
<dbReference type="InterPro" id="IPR013083">
    <property type="entry name" value="Znf_RING/FYVE/PHD"/>
</dbReference>
<dbReference type="SMART" id="SM00327">
    <property type="entry name" value="VWA"/>
    <property type="match status" value="1"/>
</dbReference>
<dbReference type="Proteomes" id="UP000327013">
    <property type="component" value="Chromosome 1"/>
</dbReference>